<evidence type="ECO:0000256" key="12">
    <source>
        <dbReference type="ARBA" id="ARBA00023242"/>
    </source>
</evidence>
<accession>A0A1A9V9B9</accession>
<dbReference type="Proteomes" id="UP000078200">
    <property type="component" value="Unassembled WGS sequence"/>
</dbReference>
<dbReference type="InterPro" id="IPR036775">
    <property type="entry name" value="DNA_pol_Y-fam_lit_finger_sf"/>
</dbReference>
<feature type="region of interest" description="Disordered" evidence="13">
    <location>
        <begin position="202"/>
        <end position="221"/>
    </location>
</feature>
<keyword evidence="12" id="KW-0539">Nucleus</keyword>
<comment type="similarity">
    <text evidence="2">Belongs to the DNA polymerase type-Y family.</text>
</comment>
<reference evidence="15" key="1">
    <citation type="submission" date="2020-05" db="UniProtKB">
        <authorList>
            <consortium name="EnsemblMetazoa"/>
        </authorList>
    </citation>
    <scope>IDENTIFICATION</scope>
    <source>
        <strain evidence="15">TTRI</strain>
    </source>
</reference>
<keyword evidence="11" id="KW-0234">DNA repair</keyword>
<keyword evidence="4" id="KW-0237">DNA synthesis</keyword>
<dbReference type="GO" id="GO:0042276">
    <property type="term" value="P:error-prone translesion synthesis"/>
    <property type="evidence" value="ECO:0007669"/>
    <property type="project" value="TreeGrafter"/>
</dbReference>
<evidence type="ECO:0000256" key="9">
    <source>
        <dbReference type="ARBA" id="ARBA00022842"/>
    </source>
</evidence>
<evidence type="ECO:0000313" key="15">
    <source>
        <dbReference type="EnsemblMetazoa" id="GAUT029996-PA"/>
    </source>
</evidence>
<dbReference type="FunFam" id="3.30.1490.100:FF:000001">
    <property type="entry name" value="DNA repair protein REV1"/>
    <property type="match status" value="1"/>
</dbReference>
<dbReference type="InterPro" id="IPR017961">
    <property type="entry name" value="DNA_pol_Y-fam_little_finger"/>
</dbReference>
<dbReference type="GO" id="GO:0006281">
    <property type="term" value="P:DNA repair"/>
    <property type="evidence" value="ECO:0007669"/>
    <property type="project" value="UniProtKB-KW"/>
</dbReference>
<feature type="domain" description="DNA polymerase Y-family little finger" evidence="14">
    <location>
        <begin position="37"/>
        <end position="144"/>
    </location>
</feature>
<dbReference type="Pfam" id="PF14377">
    <property type="entry name" value="UBM"/>
    <property type="match status" value="1"/>
</dbReference>
<dbReference type="GO" id="GO:0005634">
    <property type="term" value="C:nucleus"/>
    <property type="evidence" value="ECO:0007669"/>
    <property type="project" value="UniProtKB-SubCell"/>
</dbReference>
<proteinExistence type="inferred from homology"/>
<dbReference type="GO" id="GO:0003684">
    <property type="term" value="F:damaged DNA binding"/>
    <property type="evidence" value="ECO:0007669"/>
    <property type="project" value="InterPro"/>
</dbReference>
<evidence type="ECO:0000256" key="2">
    <source>
        <dbReference type="ARBA" id="ARBA00010945"/>
    </source>
</evidence>
<keyword evidence="9" id="KW-0460">Magnesium</keyword>
<dbReference type="PANTHER" id="PTHR45990">
    <property type="entry name" value="DNA REPAIR PROTEIN REV1"/>
    <property type="match status" value="1"/>
</dbReference>
<feature type="compositionally biased region" description="Basic and acidic residues" evidence="13">
    <location>
        <begin position="205"/>
        <end position="221"/>
    </location>
</feature>
<evidence type="ECO:0000256" key="11">
    <source>
        <dbReference type="ARBA" id="ARBA00023204"/>
    </source>
</evidence>
<dbReference type="AlphaFoldDB" id="A0A1A9V9B9"/>
<dbReference type="InterPro" id="IPR025527">
    <property type="entry name" value="HUWE1/Rev1_UBM"/>
</dbReference>
<dbReference type="PANTHER" id="PTHR45990:SF1">
    <property type="entry name" value="DNA REPAIR PROTEIN REV1"/>
    <property type="match status" value="1"/>
</dbReference>
<evidence type="ECO:0000256" key="3">
    <source>
        <dbReference type="ARBA" id="ARBA00020399"/>
    </source>
</evidence>
<dbReference type="STRING" id="7395.A0A1A9V9B9"/>
<organism evidence="15 16">
    <name type="scientific">Glossina austeni</name>
    <name type="common">Savannah tsetse fly</name>
    <dbReference type="NCBI Taxonomy" id="7395"/>
    <lineage>
        <taxon>Eukaryota</taxon>
        <taxon>Metazoa</taxon>
        <taxon>Ecdysozoa</taxon>
        <taxon>Arthropoda</taxon>
        <taxon>Hexapoda</taxon>
        <taxon>Insecta</taxon>
        <taxon>Pterygota</taxon>
        <taxon>Neoptera</taxon>
        <taxon>Endopterygota</taxon>
        <taxon>Diptera</taxon>
        <taxon>Brachycera</taxon>
        <taxon>Muscomorpha</taxon>
        <taxon>Hippoboscoidea</taxon>
        <taxon>Glossinidae</taxon>
        <taxon>Glossina</taxon>
    </lineage>
</organism>
<keyword evidence="7" id="KW-0479">Metal-binding</keyword>
<dbReference type="VEuPathDB" id="VectorBase:GAUT029996"/>
<dbReference type="GO" id="GO:0003887">
    <property type="term" value="F:DNA-directed DNA polymerase activity"/>
    <property type="evidence" value="ECO:0007669"/>
    <property type="project" value="TreeGrafter"/>
</dbReference>
<comment type="subcellular location">
    <subcellularLocation>
        <location evidence="1">Nucleus</location>
    </subcellularLocation>
</comment>
<evidence type="ECO:0000256" key="4">
    <source>
        <dbReference type="ARBA" id="ARBA00022634"/>
    </source>
</evidence>
<name>A0A1A9V9B9_GLOAU</name>
<keyword evidence="10" id="KW-0238">DNA-binding</keyword>
<sequence length="337" mass="38970">MLFIPLVGKNLGETLYQFCRCIDPRPLVFEQIRKGMRFKKYAELEIFLKQLSEEVTKRLKDIKRKTKCLTLKLMIRAKDAPKETSKFMGDGVCDHITKSVHLSAYTDDLEIITRTTLTIMKSLNLPPAEMRGIGIQLTKLDEPNEFIDGPKEKVTKQMFSKIKGKQKKLTVMNGKGMNAKEKHESFKTIGKENVIFPIAKKRPKTSPEKKGIRKARTTETKDRNRMPDAINMLKNNANKRRRADKQTIPNDVDPEVFNALPLDIKNEILKERGYRPLTEKRSSSADLYDFNESDLQPSTSRAAEVKRLKQERITDTPLNKLRREFKVVKLIICSWML</sequence>
<keyword evidence="16" id="KW-1185">Reference proteome</keyword>
<dbReference type="Pfam" id="PF11799">
    <property type="entry name" value="IMS_C"/>
    <property type="match status" value="1"/>
</dbReference>
<evidence type="ECO:0000256" key="10">
    <source>
        <dbReference type="ARBA" id="ARBA00023125"/>
    </source>
</evidence>
<evidence type="ECO:0000256" key="6">
    <source>
        <dbReference type="ARBA" id="ARBA00022695"/>
    </source>
</evidence>
<dbReference type="GO" id="GO:0046872">
    <property type="term" value="F:metal ion binding"/>
    <property type="evidence" value="ECO:0007669"/>
    <property type="project" value="UniProtKB-KW"/>
</dbReference>
<dbReference type="Gene3D" id="3.30.1490.100">
    <property type="entry name" value="DNA polymerase, Y-family, little finger domain"/>
    <property type="match status" value="1"/>
</dbReference>
<dbReference type="SUPFAM" id="SSF100879">
    <property type="entry name" value="Lesion bypass DNA polymerase (Y-family), little finger domain"/>
    <property type="match status" value="1"/>
</dbReference>
<dbReference type="EnsemblMetazoa" id="GAUT029996-RA">
    <property type="protein sequence ID" value="GAUT029996-PA"/>
    <property type="gene ID" value="GAUT029996"/>
</dbReference>
<dbReference type="GO" id="GO:0017125">
    <property type="term" value="F:deoxycytidyl transferase activity"/>
    <property type="evidence" value="ECO:0007669"/>
    <property type="project" value="TreeGrafter"/>
</dbReference>
<keyword evidence="5" id="KW-0808">Transferase</keyword>
<evidence type="ECO:0000256" key="13">
    <source>
        <dbReference type="SAM" id="MobiDB-lite"/>
    </source>
</evidence>
<evidence type="ECO:0000256" key="7">
    <source>
        <dbReference type="ARBA" id="ARBA00022723"/>
    </source>
</evidence>
<evidence type="ECO:0000256" key="1">
    <source>
        <dbReference type="ARBA" id="ARBA00004123"/>
    </source>
</evidence>
<dbReference type="Gene3D" id="6.10.250.1630">
    <property type="match status" value="1"/>
</dbReference>
<evidence type="ECO:0000256" key="5">
    <source>
        <dbReference type="ARBA" id="ARBA00022679"/>
    </source>
</evidence>
<protein>
    <recommendedName>
        <fullName evidence="3">DNA repair protein REV1</fullName>
    </recommendedName>
</protein>
<keyword evidence="8" id="KW-0227">DNA damage</keyword>
<evidence type="ECO:0000313" key="16">
    <source>
        <dbReference type="Proteomes" id="UP000078200"/>
    </source>
</evidence>
<evidence type="ECO:0000256" key="8">
    <source>
        <dbReference type="ARBA" id="ARBA00022763"/>
    </source>
</evidence>
<keyword evidence="6" id="KW-0548">Nucleotidyltransferase</keyword>
<dbReference type="GO" id="GO:0070987">
    <property type="term" value="P:error-free translesion synthesis"/>
    <property type="evidence" value="ECO:0007669"/>
    <property type="project" value="TreeGrafter"/>
</dbReference>
<evidence type="ECO:0000259" key="14">
    <source>
        <dbReference type="Pfam" id="PF11799"/>
    </source>
</evidence>